<feature type="domain" description="4'-phosphopantetheinyl transferase N-terminal" evidence="15">
    <location>
        <begin position="86"/>
        <end position="149"/>
    </location>
</feature>
<evidence type="ECO:0000256" key="10">
    <source>
        <dbReference type="ARBA" id="ARBA00049176"/>
    </source>
</evidence>
<evidence type="ECO:0000256" key="11">
    <source>
        <dbReference type="ARBA" id="ARBA00049191"/>
    </source>
</evidence>
<keyword evidence="7" id="KW-0259">Enterobactin biosynthesis</keyword>
<dbReference type="Pfam" id="PF17837">
    <property type="entry name" value="4PPT_N"/>
    <property type="match status" value="1"/>
</dbReference>
<dbReference type="InterPro" id="IPR041354">
    <property type="entry name" value="4PPT_N"/>
</dbReference>
<protein>
    <recommendedName>
        <fullName evidence="5">Enterobactin synthase component D</fullName>
    </recommendedName>
    <alternativeName>
        <fullName evidence="8">4'-phosphopantetheinyl transferase EntD</fullName>
    </alternativeName>
    <alternativeName>
        <fullName evidence="9">Enterochelin synthase D</fullName>
    </alternativeName>
</protein>
<evidence type="ECO:0000256" key="13">
    <source>
        <dbReference type="PIRSR" id="PIRSR603542-2"/>
    </source>
</evidence>
<feature type="binding site" evidence="12">
    <location>
        <position position="203"/>
    </location>
    <ligand>
        <name>CoA</name>
        <dbReference type="ChEBI" id="CHEBI:57287"/>
    </ligand>
</feature>
<feature type="binding site" evidence="12">
    <location>
        <begin position="138"/>
        <end position="139"/>
    </location>
    <ligand>
        <name>CoA</name>
        <dbReference type="ChEBI" id="CHEBI:57287"/>
    </ligand>
</feature>
<evidence type="ECO:0000256" key="3">
    <source>
        <dbReference type="ARBA" id="ARBA00008342"/>
    </source>
</evidence>
<evidence type="ECO:0000256" key="9">
    <source>
        <dbReference type="ARBA" id="ARBA00031996"/>
    </source>
</evidence>
<comment type="catalytic activity">
    <reaction evidence="11">
        <text>apo-[peptidyl-carrier protein] + CoA = holo-[peptidyl-carrier protein] + adenosine 3',5'-bisphosphate + H(+)</text>
        <dbReference type="Rhea" id="RHEA:46228"/>
        <dbReference type="Rhea" id="RHEA-COMP:11479"/>
        <dbReference type="Rhea" id="RHEA-COMP:11480"/>
        <dbReference type="ChEBI" id="CHEBI:15378"/>
        <dbReference type="ChEBI" id="CHEBI:29999"/>
        <dbReference type="ChEBI" id="CHEBI:57287"/>
        <dbReference type="ChEBI" id="CHEBI:58343"/>
        <dbReference type="ChEBI" id="CHEBI:64479"/>
    </reaction>
</comment>
<evidence type="ECO:0000256" key="12">
    <source>
        <dbReference type="PIRSR" id="PIRSR603542-1"/>
    </source>
</evidence>
<evidence type="ECO:0000313" key="17">
    <source>
        <dbReference type="Proteomes" id="UP000186736"/>
    </source>
</evidence>
<sequence length="268" mass="29267">MTTSVSGRALSLASQLPQGSLPAYPASMAHGTIPAMNRLPTCCSPLQHHWPLPRPVPGAQLVSCTFDPAALRADDFQRAAIEQTPALQRSVAKRQAEYLAGRACARAALQHLDGRLYVPATGDDRAPVWPADIAGSITHGKGWAAAVVAYKNDCQGLGLDQETLLDDDRAARLAGEILTEAELQRLDPARRSLAVTLTFSLKESLFKALYPLVLKRFYFEHAEVLEWSDDGTARLRLLTDLSPEWHHGRELEGQFCLMGDHLLSLIAV</sequence>
<dbReference type="InterPro" id="IPR037143">
    <property type="entry name" value="4-PPantetheinyl_Trfase_dom_sf"/>
</dbReference>
<dbReference type="InterPro" id="IPR008278">
    <property type="entry name" value="4-PPantetheinyl_Trfase_dom"/>
</dbReference>
<proteinExistence type="inferred from homology"/>
<feature type="binding site" evidence="12">
    <location>
        <position position="102"/>
    </location>
    <ligand>
        <name>CoA</name>
        <dbReference type="ChEBI" id="CHEBI:57287"/>
    </ligand>
</feature>
<comment type="subunit">
    <text evidence="4">EntB, EntD, EntE, and EntF form a multienzyme complex called enterobactin synthase.</text>
</comment>
<reference evidence="16 17" key="1">
    <citation type="submission" date="2016-10" db="EMBL/GenBank/DDBJ databases">
        <title>Genome Sequence of Pseudomonas putida GM4FR.</title>
        <authorList>
            <person name="Poehlein A."/>
            <person name="Wemheuer F."/>
            <person name="Hollensteiner J."/>
            <person name="Wemheuer B."/>
        </authorList>
    </citation>
    <scope>NUCLEOTIDE SEQUENCE [LARGE SCALE GENOMIC DNA]</scope>
    <source>
        <strain evidence="16 17">GM4FR</strain>
    </source>
</reference>
<dbReference type="GO" id="GO:0009239">
    <property type="term" value="P:enterobactin biosynthetic process"/>
    <property type="evidence" value="ECO:0007669"/>
    <property type="project" value="UniProtKB-UniPathway"/>
</dbReference>
<feature type="binding site" evidence="13">
    <location>
        <position position="162"/>
    </location>
    <ligand>
        <name>Mg(2+)</name>
        <dbReference type="ChEBI" id="CHEBI:18420"/>
    </ligand>
</feature>
<keyword evidence="13" id="KW-0479">Metal-binding</keyword>
<feature type="binding site" evidence="12">
    <location>
        <position position="94"/>
    </location>
    <ligand>
        <name>CoA</name>
        <dbReference type="ChEBI" id="CHEBI:57287"/>
    </ligand>
</feature>
<dbReference type="EMBL" id="MKZO01000025">
    <property type="protein sequence ID" value="OLS61945.1"/>
    <property type="molecule type" value="Genomic_DNA"/>
</dbReference>
<dbReference type="GO" id="GO:0009366">
    <property type="term" value="C:enterobactin synthetase complex"/>
    <property type="evidence" value="ECO:0007669"/>
    <property type="project" value="InterPro"/>
</dbReference>
<comment type="cofactor">
    <cofactor evidence="13">
        <name>Mg(2+)</name>
        <dbReference type="ChEBI" id="CHEBI:18420"/>
    </cofactor>
</comment>
<dbReference type="PANTHER" id="PTHR38096:SF1">
    <property type="entry name" value="ENTEROBACTIN SYNTHASE COMPONENT D"/>
    <property type="match status" value="1"/>
</dbReference>
<gene>
    <name evidence="16" type="ORF">PSEMO_28470</name>
</gene>
<feature type="binding site" evidence="12">
    <location>
        <position position="207"/>
    </location>
    <ligand>
        <name>CoA</name>
        <dbReference type="ChEBI" id="CHEBI:57287"/>
    </ligand>
</feature>
<keyword evidence="13" id="KW-0460">Magnesium</keyword>
<evidence type="ECO:0000256" key="1">
    <source>
        <dbReference type="ARBA" id="ARBA00003937"/>
    </source>
</evidence>
<evidence type="ECO:0000256" key="2">
    <source>
        <dbReference type="ARBA" id="ARBA00004993"/>
    </source>
</evidence>
<name>A0A1Q9R3L5_PSEPU</name>
<dbReference type="PANTHER" id="PTHR38096">
    <property type="entry name" value="ENTEROBACTIN SYNTHASE COMPONENT D"/>
    <property type="match status" value="1"/>
</dbReference>
<feature type="domain" description="4'-phosphopantetheinyl transferase" evidence="14">
    <location>
        <begin position="157"/>
        <end position="253"/>
    </location>
</feature>
<dbReference type="GO" id="GO:0000287">
    <property type="term" value="F:magnesium ion binding"/>
    <property type="evidence" value="ECO:0007669"/>
    <property type="project" value="InterPro"/>
</dbReference>
<accession>A0A1Q9R3L5</accession>
<evidence type="ECO:0000256" key="4">
    <source>
        <dbReference type="ARBA" id="ARBA00011503"/>
    </source>
</evidence>
<dbReference type="GO" id="GO:0008897">
    <property type="term" value="F:holo-[acyl-carrier-protein] synthase activity"/>
    <property type="evidence" value="ECO:0007669"/>
    <property type="project" value="InterPro"/>
</dbReference>
<dbReference type="Proteomes" id="UP000186736">
    <property type="component" value="Unassembled WGS sequence"/>
</dbReference>
<dbReference type="SUPFAM" id="SSF56214">
    <property type="entry name" value="4'-phosphopantetheinyl transferase"/>
    <property type="match status" value="1"/>
</dbReference>
<dbReference type="AlphaFoldDB" id="A0A1Q9R3L5"/>
<evidence type="ECO:0000256" key="8">
    <source>
        <dbReference type="ARBA" id="ARBA00029894"/>
    </source>
</evidence>
<comment type="function">
    <text evidence="1">Involved in the biosynthesis of the siderophore enterobactin (enterochelin), which is a macrocyclic trimeric lactone of N-(2,3-dihydroxybenzoyl)-serine. The serine trilactone serves as a scaffolding for the three catechol functionalities that provide hexadentate coordination for the tightly ligated iron(2+) atoms. Plays an essential role in the assembly of the enterobactin by catalyzing the transfer of the 4'-phosphopantetheine (Ppant) moiety from coenzyme A to the apo-domains of both EntB (ArCP domain) and EntF (PCP domain) to yield their holo-forms which make them competent for the activation of 2,3-dihydroxybenzoate (DHB) and L-serine, respectively.</text>
</comment>
<dbReference type="Pfam" id="PF01648">
    <property type="entry name" value="ACPS"/>
    <property type="match status" value="1"/>
</dbReference>
<evidence type="ECO:0000256" key="6">
    <source>
        <dbReference type="ARBA" id="ARBA00022679"/>
    </source>
</evidence>
<evidence type="ECO:0000259" key="15">
    <source>
        <dbReference type="Pfam" id="PF17837"/>
    </source>
</evidence>
<comment type="caution">
    <text evidence="16">The sequence shown here is derived from an EMBL/GenBank/DDBJ whole genome shotgun (WGS) entry which is preliminary data.</text>
</comment>
<evidence type="ECO:0000259" key="14">
    <source>
        <dbReference type="Pfam" id="PF01648"/>
    </source>
</evidence>
<organism evidence="16 17">
    <name type="scientific">Pseudomonas putida</name>
    <name type="common">Arthrobacter siderocapsulatus</name>
    <dbReference type="NCBI Taxonomy" id="303"/>
    <lineage>
        <taxon>Bacteria</taxon>
        <taxon>Pseudomonadati</taxon>
        <taxon>Pseudomonadota</taxon>
        <taxon>Gammaproteobacteria</taxon>
        <taxon>Pseudomonadales</taxon>
        <taxon>Pseudomonadaceae</taxon>
        <taxon>Pseudomonas</taxon>
    </lineage>
</organism>
<evidence type="ECO:0000256" key="7">
    <source>
        <dbReference type="ARBA" id="ARBA00023191"/>
    </source>
</evidence>
<evidence type="ECO:0000256" key="5">
    <source>
        <dbReference type="ARBA" id="ARBA00019087"/>
    </source>
</evidence>
<comment type="pathway">
    <text evidence="2">Siderophore biosynthesis; enterobactin biosynthesis.</text>
</comment>
<comment type="catalytic activity">
    <reaction evidence="10">
        <text>apo-[aryl-carrier protein] + CoA = holo-[aryl-carrier protein] + adenosine 3',5'-bisphosphate + H(+)</text>
        <dbReference type="Rhea" id="RHEA:48404"/>
        <dbReference type="Rhea" id="RHEA-COMP:15903"/>
        <dbReference type="Rhea" id="RHEA-COMP:17557"/>
        <dbReference type="ChEBI" id="CHEBI:15378"/>
        <dbReference type="ChEBI" id="CHEBI:29999"/>
        <dbReference type="ChEBI" id="CHEBI:57287"/>
        <dbReference type="ChEBI" id="CHEBI:58343"/>
        <dbReference type="ChEBI" id="CHEBI:64479"/>
    </reaction>
</comment>
<dbReference type="InterPro" id="IPR003542">
    <property type="entry name" value="Enbac_synth_compD-like"/>
</dbReference>
<feature type="binding site" evidence="13">
    <location>
        <position position="160"/>
    </location>
    <ligand>
        <name>Mg(2+)</name>
        <dbReference type="ChEBI" id="CHEBI:18420"/>
    </ligand>
</feature>
<dbReference type="UniPathway" id="UPA00017"/>
<keyword evidence="6" id="KW-0808">Transferase</keyword>
<evidence type="ECO:0000313" key="16">
    <source>
        <dbReference type="EMBL" id="OLS61945.1"/>
    </source>
</evidence>
<comment type="similarity">
    <text evidence="3">Belongs to the P-Pant transferase superfamily. EntD family.</text>
</comment>
<dbReference type="GO" id="GO:0005886">
    <property type="term" value="C:plasma membrane"/>
    <property type="evidence" value="ECO:0007669"/>
    <property type="project" value="TreeGrafter"/>
</dbReference>
<feature type="binding site" evidence="12">
    <location>
        <position position="160"/>
    </location>
    <ligand>
        <name>CoA</name>
        <dbReference type="ChEBI" id="CHEBI:57287"/>
    </ligand>
</feature>
<dbReference type="PRINTS" id="PR01399">
    <property type="entry name" value="ENTSNTHTASED"/>
</dbReference>